<dbReference type="InterPro" id="IPR009339">
    <property type="entry name" value="DUF998"/>
</dbReference>
<evidence type="ECO:0000256" key="1">
    <source>
        <dbReference type="SAM" id="Phobius"/>
    </source>
</evidence>
<keyword evidence="1" id="KW-0472">Membrane</keyword>
<keyword evidence="1" id="KW-0812">Transmembrane</keyword>
<comment type="caution">
    <text evidence="2">The sequence shown here is derived from an EMBL/GenBank/DDBJ whole genome shotgun (WGS) entry which is preliminary data.</text>
</comment>
<organism evidence="2 3">
    <name type="scientific">Nonomuraea maheshkhaliensis</name>
    <dbReference type="NCBI Taxonomy" id="419590"/>
    <lineage>
        <taxon>Bacteria</taxon>
        <taxon>Bacillati</taxon>
        <taxon>Actinomycetota</taxon>
        <taxon>Actinomycetes</taxon>
        <taxon>Streptosporangiales</taxon>
        <taxon>Streptosporangiaceae</taxon>
        <taxon>Nonomuraea</taxon>
    </lineage>
</organism>
<dbReference type="Proteomes" id="UP001500064">
    <property type="component" value="Unassembled WGS sequence"/>
</dbReference>
<evidence type="ECO:0000313" key="2">
    <source>
        <dbReference type="EMBL" id="GAA1673704.1"/>
    </source>
</evidence>
<proteinExistence type="predicted"/>
<gene>
    <name evidence="2" type="ORF">GCM10009733_083490</name>
</gene>
<dbReference type="Pfam" id="PF06197">
    <property type="entry name" value="DUF998"/>
    <property type="match status" value="1"/>
</dbReference>
<accession>A0ABN2GMS0</accession>
<keyword evidence="1" id="KW-1133">Transmembrane helix</keyword>
<feature type="transmembrane region" description="Helical" evidence="1">
    <location>
        <begin position="134"/>
        <end position="158"/>
    </location>
</feature>
<name>A0ABN2GMS0_9ACTN</name>
<feature type="transmembrane region" description="Helical" evidence="1">
    <location>
        <begin position="165"/>
        <end position="184"/>
    </location>
</feature>
<feature type="transmembrane region" description="Helical" evidence="1">
    <location>
        <begin position="71"/>
        <end position="90"/>
    </location>
</feature>
<reference evidence="2 3" key="1">
    <citation type="journal article" date="2019" name="Int. J. Syst. Evol. Microbiol.">
        <title>The Global Catalogue of Microorganisms (GCM) 10K type strain sequencing project: providing services to taxonomists for standard genome sequencing and annotation.</title>
        <authorList>
            <consortium name="The Broad Institute Genomics Platform"/>
            <consortium name="The Broad Institute Genome Sequencing Center for Infectious Disease"/>
            <person name="Wu L."/>
            <person name="Ma J."/>
        </authorList>
    </citation>
    <scope>NUCLEOTIDE SEQUENCE [LARGE SCALE GENOMIC DNA]</scope>
    <source>
        <strain evidence="2 3">JCM 13929</strain>
    </source>
</reference>
<sequence>MSPSIVREPEPRRRDLPRSAVARKVLLVCGILAPLLYAVTTVLAAVRWEDYSATSQTISELFAIGAPSRPLVVPLLLAHDVLLIAFALGVRESARHTRALRVTAGLLIAIGGVGLVGPFVPIHLRGVEPTLTDAMHAVLTAVLVLLILPAIGFAAAAFGKAFRGYSLVTLVALIVFGALSGMQGPRLAANEPTPWLGVFERVNVGGYLVWLVVLAVVLLRARVDRRAPTERITAAA</sequence>
<dbReference type="EMBL" id="BAAAMU010000096">
    <property type="protein sequence ID" value="GAA1673704.1"/>
    <property type="molecule type" value="Genomic_DNA"/>
</dbReference>
<evidence type="ECO:0008006" key="4">
    <source>
        <dbReference type="Google" id="ProtNLM"/>
    </source>
</evidence>
<feature type="transmembrane region" description="Helical" evidence="1">
    <location>
        <begin position="21"/>
        <end position="46"/>
    </location>
</feature>
<evidence type="ECO:0000313" key="3">
    <source>
        <dbReference type="Proteomes" id="UP001500064"/>
    </source>
</evidence>
<feature type="transmembrane region" description="Helical" evidence="1">
    <location>
        <begin position="102"/>
        <end position="122"/>
    </location>
</feature>
<feature type="transmembrane region" description="Helical" evidence="1">
    <location>
        <begin position="204"/>
        <end position="221"/>
    </location>
</feature>
<keyword evidence="3" id="KW-1185">Reference proteome</keyword>
<protein>
    <recommendedName>
        <fullName evidence="4">DUF998 domain-containing protein</fullName>
    </recommendedName>
</protein>